<evidence type="ECO:0000256" key="3">
    <source>
        <dbReference type="ARBA" id="ARBA00023163"/>
    </source>
</evidence>
<organism evidence="6 7">
    <name type="scientific">Methylobacterium planeticum</name>
    <dbReference type="NCBI Taxonomy" id="2615211"/>
    <lineage>
        <taxon>Bacteria</taxon>
        <taxon>Pseudomonadati</taxon>
        <taxon>Pseudomonadota</taxon>
        <taxon>Alphaproteobacteria</taxon>
        <taxon>Hyphomicrobiales</taxon>
        <taxon>Methylobacteriaceae</taxon>
        <taxon>Methylobacterium</taxon>
    </lineage>
</organism>
<dbReference type="Gene3D" id="1.10.10.10">
    <property type="entry name" value="Winged helix-like DNA-binding domain superfamily/Winged helix DNA-binding domain"/>
    <property type="match status" value="1"/>
</dbReference>
<reference evidence="6 7" key="1">
    <citation type="submission" date="2019-09" db="EMBL/GenBank/DDBJ databases">
        <title>YIM 132548 draft genome.</title>
        <authorList>
            <person name="Jiang L."/>
        </authorList>
    </citation>
    <scope>NUCLEOTIDE SEQUENCE [LARGE SCALE GENOMIC DNA]</scope>
    <source>
        <strain evidence="6 7">YIM 132548</strain>
    </source>
</reference>
<feature type="domain" description="Cyclic nucleotide-binding" evidence="4">
    <location>
        <begin position="11"/>
        <end position="80"/>
    </location>
</feature>
<dbReference type="PROSITE" id="PS50042">
    <property type="entry name" value="CNMP_BINDING_3"/>
    <property type="match status" value="1"/>
</dbReference>
<dbReference type="PANTHER" id="PTHR24567">
    <property type="entry name" value="CRP FAMILY TRANSCRIPTIONAL REGULATORY PROTEIN"/>
    <property type="match status" value="1"/>
</dbReference>
<dbReference type="SMART" id="SM00419">
    <property type="entry name" value="HTH_CRP"/>
    <property type="match status" value="1"/>
</dbReference>
<keyword evidence="2" id="KW-0238">DNA-binding</keyword>
<dbReference type="Pfam" id="PF13545">
    <property type="entry name" value="HTH_Crp_2"/>
    <property type="match status" value="1"/>
</dbReference>
<dbReference type="InterPro" id="IPR012318">
    <property type="entry name" value="HTH_CRP"/>
</dbReference>
<feature type="domain" description="HTH crp-type" evidence="5">
    <location>
        <begin position="146"/>
        <end position="220"/>
    </location>
</feature>
<dbReference type="PROSITE" id="PS51063">
    <property type="entry name" value="HTH_CRP_2"/>
    <property type="match status" value="1"/>
</dbReference>
<dbReference type="SMART" id="SM00100">
    <property type="entry name" value="cNMP"/>
    <property type="match status" value="1"/>
</dbReference>
<dbReference type="SUPFAM" id="SSF46785">
    <property type="entry name" value="Winged helix' DNA-binding domain"/>
    <property type="match status" value="1"/>
</dbReference>
<name>A0A6N6MPP9_9HYPH</name>
<evidence type="ECO:0000259" key="5">
    <source>
        <dbReference type="PROSITE" id="PS51063"/>
    </source>
</evidence>
<evidence type="ECO:0000313" key="7">
    <source>
        <dbReference type="Proteomes" id="UP000441523"/>
    </source>
</evidence>
<evidence type="ECO:0000313" key="6">
    <source>
        <dbReference type="EMBL" id="KAB1073364.1"/>
    </source>
</evidence>
<dbReference type="CDD" id="cd00038">
    <property type="entry name" value="CAP_ED"/>
    <property type="match status" value="1"/>
</dbReference>
<dbReference type="EMBL" id="VZZJ01000008">
    <property type="protein sequence ID" value="KAB1073364.1"/>
    <property type="molecule type" value="Genomic_DNA"/>
</dbReference>
<dbReference type="GO" id="GO:0003677">
    <property type="term" value="F:DNA binding"/>
    <property type="evidence" value="ECO:0007669"/>
    <property type="project" value="UniProtKB-KW"/>
</dbReference>
<dbReference type="PANTHER" id="PTHR24567:SF68">
    <property type="entry name" value="DNA-BINDING TRANSCRIPTIONAL DUAL REGULATOR CRP"/>
    <property type="match status" value="1"/>
</dbReference>
<dbReference type="InterPro" id="IPR018490">
    <property type="entry name" value="cNMP-bd_dom_sf"/>
</dbReference>
<dbReference type="InterPro" id="IPR014710">
    <property type="entry name" value="RmlC-like_jellyroll"/>
</dbReference>
<proteinExistence type="predicted"/>
<comment type="caution">
    <text evidence="6">The sequence shown here is derived from an EMBL/GenBank/DDBJ whole genome shotgun (WGS) entry which is preliminary data.</text>
</comment>
<dbReference type="Pfam" id="PF00027">
    <property type="entry name" value="cNMP_binding"/>
    <property type="match status" value="1"/>
</dbReference>
<protein>
    <submittedName>
        <fullName evidence="6">Crp/Fnr family transcriptional regulator</fullName>
    </submittedName>
</protein>
<evidence type="ECO:0000256" key="1">
    <source>
        <dbReference type="ARBA" id="ARBA00023015"/>
    </source>
</evidence>
<dbReference type="InterPro" id="IPR036388">
    <property type="entry name" value="WH-like_DNA-bd_sf"/>
</dbReference>
<dbReference type="GO" id="GO:0003700">
    <property type="term" value="F:DNA-binding transcription factor activity"/>
    <property type="evidence" value="ECO:0007669"/>
    <property type="project" value="TreeGrafter"/>
</dbReference>
<dbReference type="InterPro" id="IPR036390">
    <property type="entry name" value="WH_DNA-bd_sf"/>
</dbReference>
<keyword evidence="3" id="KW-0804">Transcription</keyword>
<accession>A0A6N6MPP9</accession>
<dbReference type="SUPFAM" id="SSF51206">
    <property type="entry name" value="cAMP-binding domain-like"/>
    <property type="match status" value="1"/>
</dbReference>
<dbReference type="RefSeq" id="WP_150963700.1">
    <property type="nucleotide sequence ID" value="NZ_VZZJ01000008.1"/>
</dbReference>
<dbReference type="AlphaFoldDB" id="A0A6N6MPP9"/>
<keyword evidence="7" id="KW-1185">Reference proteome</keyword>
<dbReference type="InterPro" id="IPR050397">
    <property type="entry name" value="Env_Response_Regulators"/>
</dbReference>
<sequence length="247" mass="27464">MDNPIIRRLEGFTRLSRDEKQALAEAASQRVRRLGAREDILVEGELPRDVHLVLDGWACRYKTLEDGRRQIIAFLVPGDTCDPHTLAFREMDHSLGALTAVTLAEISREGLQSLTETSPRLRQALVWTMLVALAVQQEWTVSLGQRTALERLGHLFCELFLRLRAVGLTDGNSCELPLTQGDLGDATGLSNVHVNRVLQVLRNSGLIILKGRILTIPDLARLQEVSLFSATYLHLDREGGSLDANEP</sequence>
<gene>
    <name evidence="6" type="ORF">F6X51_11440</name>
</gene>
<dbReference type="Gene3D" id="2.60.120.10">
    <property type="entry name" value="Jelly Rolls"/>
    <property type="match status" value="1"/>
</dbReference>
<keyword evidence="1" id="KW-0805">Transcription regulation</keyword>
<dbReference type="GO" id="GO:0005829">
    <property type="term" value="C:cytosol"/>
    <property type="evidence" value="ECO:0007669"/>
    <property type="project" value="TreeGrafter"/>
</dbReference>
<dbReference type="InterPro" id="IPR000595">
    <property type="entry name" value="cNMP-bd_dom"/>
</dbReference>
<evidence type="ECO:0000259" key="4">
    <source>
        <dbReference type="PROSITE" id="PS50042"/>
    </source>
</evidence>
<evidence type="ECO:0000256" key="2">
    <source>
        <dbReference type="ARBA" id="ARBA00023125"/>
    </source>
</evidence>
<dbReference type="Proteomes" id="UP000441523">
    <property type="component" value="Unassembled WGS sequence"/>
</dbReference>